<feature type="domain" description="Dynein regulatory complex subunit 7 C-terminal" evidence="17">
    <location>
        <begin position="757"/>
        <end position="865"/>
    </location>
</feature>
<evidence type="ECO:0000256" key="12">
    <source>
        <dbReference type="ARBA" id="ARBA00031627"/>
    </source>
</evidence>
<evidence type="ECO:0000256" key="5">
    <source>
        <dbReference type="ARBA" id="ARBA00022782"/>
    </source>
</evidence>
<dbReference type="RefSeq" id="XP_007905242.1">
    <property type="nucleotide sequence ID" value="XM_007907051.2"/>
</dbReference>
<feature type="coiled-coil region" evidence="14">
    <location>
        <begin position="260"/>
        <end position="288"/>
    </location>
</feature>
<dbReference type="OrthoDB" id="10262874at2759"/>
<keyword evidence="10" id="KW-0206">Cytoskeleton</keyword>
<reference evidence="18" key="4">
    <citation type="submission" date="2025-08" db="UniProtKB">
        <authorList>
            <consortium name="Ensembl"/>
        </authorList>
    </citation>
    <scope>IDENTIFICATION</scope>
</reference>
<evidence type="ECO:0000256" key="11">
    <source>
        <dbReference type="ARBA" id="ARBA00023273"/>
    </source>
</evidence>
<evidence type="ECO:0000256" key="2">
    <source>
        <dbReference type="ARBA" id="ARBA00010738"/>
    </source>
</evidence>
<evidence type="ECO:0000313" key="19">
    <source>
        <dbReference type="Proteomes" id="UP000314986"/>
    </source>
</evidence>
<reference evidence="19" key="2">
    <citation type="journal article" date="2007" name="PLoS Biol.">
        <title>Survey sequencing and comparative analysis of the elephant shark (Callorhinchus milii) genome.</title>
        <authorList>
            <person name="Venkatesh B."/>
            <person name="Kirkness E.F."/>
            <person name="Loh Y.H."/>
            <person name="Halpern A.L."/>
            <person name="Lee A.P."/>
            <person name="Johnson J."/>
            <person name="Dandona N."/>
            <person name="Viswanathan L.D."/>
            <person name="Tay A."/>
            <person name="Venter J.C."/>
            <person name="Strausberg R.L."/>
            <person name="Brenner S."/>
        </authorList>
    </citation>
    <scope>NUCLEOTIDE SEQUENCE [LARGE SCALE GENOMIC DNA]</scope>
</reference>
<gene>
    <name evidence="18" type="primary">ccdc135</name>
</gene>
<evidence type="ECO:0000313" key="18">
    <source>
        <dbReference type="Ensembl" id="ENSCMIP00000038099.1"/>
    </source>
</evidence>
<evidence type="ECO:0000256" key="4">
    <source>
        <dbReference type="ARBA" id="ARBA00022490"/>
    </source>
</evidence>
<dbReference type="GO" id="GO:0031514">
    <property type="term" value="C:motile cilium"/>
    <property type="evidence" value="ECO:0007669"/>
    <property type="project" value="TreeGrafter"/>
</dbReference>
<organism evidence="18 19">
    <name type="scientific">Callorhinchus milii</name>
    <name type="common">Ghost shark</name>
    <dbReference type="NCBI Taxonomy" id="7868"/>
    <lineage>
        <taxon>Eukaryota</taxon>
        <taxon>Metazoa</taxon>
        <taxon>Chordata</taxon>
        <taxon>Craniata</taxon>
        <taxon>Vertebrata</taxon>
        <taxon>Chondrichthyes</taxon>
        <taxon>Holocephali</taxon>
        <taxon>Chimaeriformes</taxon>
        <taxon>Callorhinchidae</taxon>
        <taxon>Callorhinchus</taxon>
    </lineage>
</organism>
<feature type="domain" description="CEP76/DRC7 peptidase-like" evidence="15">
    <location>
        <begin position="298"/>
        <end position="368"/>
    </location>
</feature>
<evidence type="ECO:0000259" key="17">
    <source>
        <dbReference type="Pfam" id="PF24671"/>
    </source>
</evidence>
<evidence type="ECO:0000259" key="15">
    <source>
        <dbReference type="Pfam" id="PF24656"/>
    </source>
</evidence>
<dbReference type="InParanoid" id="A0A4W3J4Q9"/>
<proteinExistence type="inferred from homology"/>
<dbReference type="Pfam" id="PF24671">
    <property type="entry name" value="DRC7_C"/>
    <property type="match status" value="1"/>
</dbReference>
<dbReference type="Pfam" id="PF24656">
    <property type="entry name" value="CEPT76_peptidase"/>
    <property type="match status" value="1"/>
</dbReference>
<dbReference type="GeneTree" id="ENSGT00940000170257"/>
<accession>A0A4W3J4Q9</accession>
<dbReference type="GO" id="GO:0030317">
    <property type="term" value="P:flagellated sperm motility"/>
    <property type="evidence" value="ECO:0007669"/>
    <property type="project" value="TreeGrafter"/>
</dbReference>
<keyword evidence="7" id="KW-0744">Spermatogenesis</keyword>
<evidence type="ECO:0000256" key="7">
    <source>
        <dbReference type="ARBA" id="ARBA00022871"/>
    </source>
</evidence>
<evidence type="ECO:0000256" key="6">
    <source>
        <dbReference type="ARBA" id="ARBA00022846"/>
    </source>
</evidence>
<dbReference type="InterPro" id="IPR056291">
    <property type="entry name" value="MORN_DRC7"/>
</dbReference>
<reference evidence="18" key="5">
    <citation type="submission" date="2025-09" db="UniProtKB">
        <authorList>
            <consortium name="Ensembl"/>
        </authorList>
    </citation>
    <scope>IDENTIFICATION</scope>
</reference>
<keyword evidence="5" id="KW-0221">Differentiation</keyword>
<dbReference type="OMA" id="CRDDYIT"/>
<name>A0A4W3J4Q9_CALMI</name>
<comment type="similarity">
    <text evidence="2">Belongs to the DRC7 family.</text>
</comment>
<evidence type="ECO:0000256" key="3">
    <source>
        <dbReference type="ARBA" id="ARBA00021303"/>
    </source>
</evidence>
<evidence type="ECO:0000256" key="8">
    <source>
        <dbReference type="ARBA" id="ARBA00023054"/>
    </source>
</evidence>
<evidence type="ECO:0000256" key="14">
    <source>
        <dbReference type="SAM" id="Coils"/>
    </source>
</evidence>
<dbReference type="GeneID" id="103187518"/>
<keyword evidence="6" id="KW-0282">Flagellum</keyword>
<dbReference type="SUPFAM" id="SSF54001">
    <property type="entry name" value="Cysteine proteinases"/>
    <property type="match status" value="1"/>
</dbReference>
<keyword evidence="11" id="KW-0966">Cell projection</keyword>
<dbReference type="KEGG" id="cmk:103187518"/>
<reference evidence="19" key="1">
    <citation type="journal article" date="2006" name="Science">
        <title>Ancient noncoding elements conserved in the human genome.</title>
        <authorList>
            <person name="Venkatesh B."/>
            <person name="Kirkness E.F."/>
            <person name="Loh Y.H."/>
            <person name="Halpern A.L."/>
            <person name="Lee A.P."/>
            <person name="Johnson J."/>
            <person name="Dandona N."/>
            <person name="Viswanathan L.D."/>
            <person name="Tay A."/>
            <person name="Venter J.C."/>
            <person name="Strausberg R.L."/>
            <person name="Brenner S."/>
        </authorList>
    </citation>
    <scope>NUCLEOTIDE SEQUENCE [LARGE SCALE GENOMIC DNA]</scope>
</reference>
<evidence type="ECO:0000256" key="1">
    <source>
        <dbReference type="ARBA" id="ARBA00004611"/>
    </source>
</evidence>
<evidence type="ECO:0000256" key="9">
    <source>
        <dbReference type="ARBA" id="ARBA00023069"/>
    </source>
</evidence>
<dbReference type="CTD" id="555782"/>
<dbReference type="GO" id="GO:0030154">
    <property type="term" value="P:cell differentiation"/>
    <property type="evidence" value="ECO:0007669"/>
    <property type="project" value="UniProtKB-KW"/>
</dbReference>
<keyword evidence="19" id="KW-1185">Reference proteome</keyword>
<comment type="subcellular location">
    <subcellularLocation>
        <location evidence="1">Cytoplasm</location>
        <location evidence="1">Cytoskeleton</location>
        <location evidence="1">Flagellum axoneme</location>
    </subcellularLocation>
</comment>
<dbReference type="AlphaFoldDB" id="A0A4W3J4Q9"/>
<dbReference type="Pfam" id="PF24667">
    <property type="entry name" value="MORN_DRC7"/>
    <property type="match status" value="1"/>
</dbReference>
<dbReference type="InterPro" id="IPR038765">
    <property type="entry name" value="Papain-like_cys_pep_sf"/>
</dbReference>
<keyword evidence="9" id="KW-0969">Cilium</keyword>
<dbReference type="InterPro" id="IPR056290">
    <property type="entry name" value="CEPT76/DRC7_peptidase-like_dom"/>
</dbReference>
<sequence>MEEEDDLKLQLEPIPEPVSDAVPVSEVVMYMSPSETVVEEVDPAELELREWLKKIKPRIPALEVNPKLPNIDTSGYPSSYRENSRNEEIMLRFAENFNRQYSYLFPDRKILLLSPLNECGIKKFVSTTIRPTLLTYQELYGWSGCAQFVADYFVMEPLIPYVDVPQFLYSPTTFLRRQKGNCFDFSIMLCSLLIGTGHDAYCVSGYAIKEICMMDESKEICPLLQEKPEVKQKIIKPPSKKYAVKPPRDLRSRFELGQEAKKVADMKAEEEKKKRELAEKLAEEERKSREMLHGLRIHSWVLVLAGKREVPENFFIDPFTGNSYKTTNDRFLGIESVWNHKNYWVNMQDCRNGCKDLTFDLGDPVKWEYVLIDPDMTTLNIPDSDEFLVQDEDEEDEEKEEEKPFYMPPTWVQKVYISPQDVERRHPGGKKTILYKNAKLEKFSQYLMPDGVVTRLIEYQDDEYEDPKKVKEWFKNRADYVELIERDLVTGTITEYFRPGRHLAVREHVYKSREPETERTMEFCDMVRFDGLMNRVETPMMMVETFKDRPDFLIYRKVIFGKRPKRVALPGAITLNNRPIVTIVERFSRNRKKLAIEDVAEQMFLISEEHIQLRYHRDDDRITAVKREFIVPPNFLEKEDLDISMKQITVTFEVDPLKKPSKNVVLYQMLVELLKTQAKSMQSVRDSEHEVRHILHERIMEDEANELTISVYDTERNEKAKKHREEEARFEADQRRRRAELELDYLAPFLARIGEPETLTKQETLKLREDCLSDMKQRLIDKANLIQGRFEKEALDLQNKQQWYQQNQISMTKEDEESYLMYCSQAMFRIHILELRLNRHKENAPLMYLALEDKLRRDVRLAKLLRNC</sequence>
<evidence type="ECO:0000256" key="13">
    <source>
        <dbReference type="ARBA" id="ARBA00031733"/>
    </source>
</evidence>
<evidence type="ECO:0000256" key="10">
    <source>
        <dbReference type="ARBA" id="ARBA00023212"/>
    </source>
</evidence>
<dbReference type="GO" id="GO:0007283">
    <property type="term" value="P:spermatogenesis"/>
    <property type="evidence" value="ECO:0007669"/>
    <property type="project" value="UniProtKB-KW"/>
</dbReference>
<keyword evidence="8 14" id="KW-0175">Coiled coil</keyword>
<dbReference type="Proteomes" id="UP000314986">
    <property type="component" value="Unassembled WGS sequence"/>
</dbReference>
<dbReference type="InterPro" id="IPR056292">
    <property type="entry name" value="DRC7_C"/>
</dbReference>
<dbReference type="PANTHER" id="PTHR35249">
    <property type="entry name" value="DYNEIN REGULATORY COMPLEX SUBUNIT 7"/>
    <property type="match status" value="1"/>
</dbReference>
<keyword evidence="4" id="KW-0963">Cytoplasm</keyword>
<feature type="domain" description="Dynein regulatory complex subunit 7 MORN" evidence="16">
    <location>
        <begin position="427"/>
        <end position="710"/>
    </location>
</feature>
<dbReference type="STRING" id="7868.ENSCMIP00000038099"/>
<reference evidence="19" key="3">
    <citation type="journal article" date="2014" name="Nature">
        <title>Elephant shark genome provides unique insights into gnathostome evolution.</title>
        <authorList>
            <consortium name="International Elephant Shark Genome Sequencing Consortium"/>
            <person name="Venkatesh B."/>
            <person name="Lee A.P."/>
            <person name="Ravi V."/>
            <person name="Maurya A.K."/>
            <person name="Lian M.M."/>
            <person name="Swann J.B."/>
            <person name="Ohta Y."/>
            <person name="Flajnik M.F."/>
            <person name="Sutoh Y."/>
            <person name="Kasahara M."/>
            <person name="Hoon S."/>
            <person name="Gangu V."/>
            <person name="Roy S.W."/>
            <person name="Irimia M."/>
            <person name="Korzh V."/>
            <person name="Kondrychyn I."/>
            <person name="Lim Z.W."/>
            <person name="Tay B.H."/>
            <person name="Tohari S."/>
            <person name="Kong K.W."/>
            <person name="Ho S."/>
            <person name="Lorente-Galdos B."/>
            <person name="Quilez J."/>
            <person name="Marques-Bonet T."/>
            <person name="Raney B.J."/>
            <person name="Ingham P.W."/>
            <person name="Tay A."/>
            <person name="Hillier L.W."/>
            <person name="Minx P."/>
            <person name="Boehm T."/>
            <person name="Wilson R.K."/>
            <person name="Brenner S."/>
            <person name="Warren W.C."/>
        </authorList>
    </citation>
    <scope>NUCLEOTIDE SEQUENCE [LARGE SCALE GENOMIC DNA]</scope>
</reference>
<dbReference type="InterPro" id="IPR033551">
    <property type="entry name" value="DRC7/lobo"/>
</dbReference>
<evidence type="ECO:0000259" key="16">
    <source>
        <dbReference type="Pfam" id="PF24667"/>
    </source>
</evidence>
<dbReference type="PANTHER" id="PTHR35249:SF2">
    <property type="entry name" value="DYNEIN REGULATORY COMPLEX SUBUNIT 7"/>
    <property type="match status" value="1"/>
</dbReference>
<protein>
    <recommendedName>
        <fullName evidence="3">Dynein regulatory complex subunit 7</fullName>
    </recommendedName>
    <alternativeName>
        <fullName evidence="12">Coiled-coil domain-containing protein 135</fullName>
    </alternativeName>
    <alternativeName>
        <fullName evidence="13">Coiled-coil domain-containing protein lobo homolog</fullName>
    </alternativeName>
</protein>
<dbReference type="Ensembl" id="ENSCMIT00000038649.1">
    <property type="protein sequence ID" value="ENSCMIP00000038099.1"/>
    <property type="gene ID" value="ENSCMIG00000016009.1"/>
</dbReference>